<protein>
    <submittedName>
        <fullName evidence="1">Uncharacterized protein</fullName>
    </submittedName>
</protein>
<name>A0A845Q741_9HYPH</name>
<gene>
    <name evidence="1" type="ORF">GTQ45_01190</name>
</gene>
<dbReference type="RefSeq" id="WP_160586458.1">
    <property type="nucleotide sequence ID" value="NZ_BMHN01000001.1"/>
</dbReference>
<keyword evidence="2" id="KW-1185">Reference proteome</keyword>
<sequence length="62" mass="6690">MYGKTPESSAFWGFAIRLEKGVAPQQKVTLASFSIETGISPALPSVQMAASQLRQAVTTFRT</sequence>
<dbReference type="AlphaFoldDB" id="A0A845Q741"/>
<organism evidence="1 2">
    <name type="scientific">Pyruvatibacter mobilis</name>
    <dbReference type="NCBI Taxonomy" id="1712261"/>
    <lineage>
        <taxon>Bacteria</taxon>
        <taxon>Pseudomonadati</taxon>
        <taxon>Pseudomonadota</taxon>
        <taxon>Alphaproteobacteria</taxon>
        <taxon>Hyphomicrobiales</taxon>
        <taxon>Parvibaculaceae</taxon>
        <taxon>Pyruvatibacter</taxon>
    </lineage>
</organism>
<proteinExistence type="predicted"/>
<dbReference type="EMBL" id="WXYQ01000001">
    <property type="protein sequence ID" value="NBG94342.1"/>
    <property type="molecule type" value="Genomic_DNA"/>
</dbReference>
<dbReference type="GeneID" id="300656399"/>
<reference evidence="1 2" key="1">
    <citation type="journal article" date="2016" name="Int. J. Syst. Evol. Microbiol.">
        <title>Pyruvatibacter mobilis gen. nov., sp. nov., a marine bacterium from the culture broth of Picochlorum sp. 122.</title>
        <authorList>
            <person name="Wang G."/>
            <person name="Tang M."/>
            <person name="Wu H."/>
            <person name="Dai S."/>
            <person name="Li T."/>
            <person name="Chen C."/>
            <person name="He H."/>
            <person name="Fan J."/>
            <person name="Xiang W."/>
            <person name="Li X."/>
        </authorList>
    </citation>
    <scope>NUCLEOTIDE SEQUENCE [LARGE SCALE GENOMIC DNA]</scope>
    <source>
        <strain evidence="1 2">GYP-11</strain>
    </source>
</reference>
<comment type="caution">
    <text evidence="1">The sequence shown here is derived from an EMBL/GenBank/DDBJ whole genome shotgun (WGS) entry which is preliminary data.</text>
</comment>
<evidence type="ECO:0000313" key="2">
    <source>
        <dbReference type="Proteomes" id="UP000470384"/>
    </source>
</evidence>
<dbReference type="Proteomes" id="UP000470384">
    <property type="component" value="Unassembled WGS sequence"/>
</dbReference>
<accession>A0A845Q741</accession>
<evidence type="ECO:0000313" key="1">
    <source>
        <dbReference type="EMBL" id="NBG94342.1"/>
    </source>
</evidence>